<feature type="compositionally biased region" description="Basic and acidic residues" evidence="1">
    <location>
        <begin position="52"/>
        <end position="62"/>
    </location>
</feature>
<dbReference type="EMBL" id="JASWJB010000510">
    <property type="protein sequence ID" value="KAK2589992.1"/>
    <property type="molecule type" value="Genomic_DNA"/>
</dbReference>
<feature type="compositionally biased region" description="Acidic residues" evidence="1">
    <location>
        <begin position="161"/>
        <end position="175"/>
    </location>
</feature>
<feature type="compositionally biased region" description="Basic and acidic residues" evidence="1">
    <location>
        <begin position="20"/>
        <end position="35"/>
    </location>
</feature>
<feature type="region of interest" description="Disordered" evidence="1">
    <location>
        <begin position="20"/>
        <end position="75"/>
    </location>
</feature>
<feature type="compositionally biased region" description="Polar residues" evidence="1">
    <location>
        <begin position="63"/>
        <end position="75"/>
    </location>
</feature>
<comment type="caution">
    <text evidence="2">The sequence shown here is derived from an EMBL/GenBank/DDBJ whole genome shotgun (WGS) entry which is preliminary data.</text>
</comment>
<evidence type="ECO:0000256" key="1">
    <source>
        <dbReference type="SAM" id="MobiDB-lite"/>
    </source>
</evidence>
<feature type="region of interest" description="Disordered" evidence="1">
    <location>
        <begin position="145"/>
        <end position="175"/>
    </location>
</feature>
<feature type="compositionally biased region" description="Basic and acidic residues" evidence="1">
    <location>
        <begin position="306"/>
        <end position="320"/>
    </location>
</feature>
<feature type="region of interest" description="Disordered" evidence="1">
    <location>
        <begin position="282"/>
        <end position="320"/>
    </location>
</feature>
<evidence type="ECO:0000313" key="3">
    <source>
        <dbReference type="Proteomes" id="UP001251528"/>
    </source>
</evidence>
<dbReference type="AlphaFoldDB" id="A0AAJ0FMR6"/>
<protein>
    <submittedName>
        <fullName evidence="2">Uncharacterized protein</fullName>
    </submittedName>
</protein>
<name>A0AAJ0FMR6_9HYPO</name>
<keyword evidence="3" id="KW-1185">Reference proteome</keyword>
<evidence type="ECO:0000313" key="2">
    <source>
        <dbReference type="EMBL" id="KAK2589992.1"/>
    </source>
</evidence>
<dbReference type="Proteomes" id="UP001251528">
    <property type="component" value="Unassembled WGS sequence"/>
</dbReference>
<organism evidence="2 3">
    <name type="scientific">Conoideocrella luteorostrata</name>
    <dbReference type="NCBI Taxonomy" id="1105319"/>
    <lineage>
        <taxon>Eukaryota</taxon>
        <taxon>Fungi</taxon>
        <taxon>Dikarya</taxon>
        <taxon>Ascomycota</taxon>
        <taxon>Pezizomycotina</taxon>
        <taxon>Sordariomycetes</taxon>
        <taxon>Hypocreomycetidae</taxon>
        <taxon>Hypocreales</taxon>
        <taxon>Clavicipitaceae</taxon>
        <taxon>Conoideocrella</taxon>
    </lineage>
</organism>
<gene>
    <name evidence="2" type="ORF">QQS21_012334</name>
</gene>
<reference evidence="2" key="1">
    <citation type="submission" date="2023-06" db="EMBL/GenBank/DDBJ databases">
        <title>Conoideocrella luteorostrata (Hypocreales: Clavicipitaceae), a potential biocontrol fungus for elongate hemlock scale in United States Christmas tree production areas.</title>
        <authorList>
            <person name="Barrett H."/>
            <person name="Lovett B."/>
            <person name="Macias A.M."/>
            <person name="Stajich J.E."/>
            <person name="Kasson M.T."/>
        </authorList>
    </citation>
    <scope>NUCLEOTIDE SEQUENCE</scope>
    <source>
        <strain evidence="2">ARSEF 14590</strain>
    </source>
</reference>
<feature type="region of interest" description="Disordered" evidence="1">
    <location>
        <begin position="96"/>
        <end position="132"/>
    </location>
</feature>
<proteinExistence type="predicted"/>
<sequence length="643" mass="72009">MLSESLGAARAAVRDFFRTADDNQRDKRRNCRTESVDEWGVLNRSTRQQIVTEHESSHKETSDSPFVTSQSFQSSLTEDIPLPSIDHAIIMAGPQRSVPDAQQGPPVAESHPVLERTPKSAGSGHSTSPRYGGIITSPSYTLNHVSKNSSHGRKRPADMEAQQESESETMGVDADDDEERLSNVWLFTDSILFAYRAMRGHGQAHTTELYSWLRHRHTKSGIDDDCAPLMARLERQVFLQFDLGAINDRLPAEANDAARYSENPTTSNVFVVPRPKTVVGKTPWVCEPHPTLSPRPSGTGGRARQQRPEVGKQDPRLGEHSDFIHDYDISDDEGDPATGRISPHTFRLWAAGSADGKPGIDKEIGCMYGDGPDDNDYDAICAPTSTQEQPQPPELTPDNASTWSDTISLGDKHKHILLRRLTVTNYLELANARYDQFLKWQHALELYFLSPPPLPTHRVQPPIYSSGQDEILSALNHPLAPPLFDDVPKHGIYEALRARYQLLVNSEYTETQMKVLQQDAQARASFLYQTLDNITKHVVTILDRRYPAPTTDVEILEVRKREEIYRHLEEHLLSVSERYMASQERLSTLAGQVQDVREAEEKLGLRARALAGMVGATVEGVGWEEIERELLLMVEECDCQGGI</sequence>
<accession>A0AAJ0FMR6</accession>